<organism evidence="1 2">
    <name type="scientific">Candidatus Afipia apatlaquensis</name>
    <dbReference type="NCBI Taxonomy" id="2712852"/>
    <lineage>
        <taxon>Bacteria</taxon>
        <taxon>Pseudomonadati</taxon>
        <taxon>Pseudomonadota</taxon>
        <taxon>Alphaproteobacteria</taxon>
        <taxon>Hyphomicrobiales</taxon>
        <taxon>Nitrobacteraceae</taxon>
        <taxon>Afipia</taxon>
    </lineage>
</organism>
<protein>
    <submittedName>
        <fullName evidence="1">Uncharacterized protein</fullName>
    </submittedName>
</protein>
<sequence length="61" mass="6733">MTYQRNETPEPLAATRPDTDYPLLRLRVTTPGNARLEMGAVVAGVLQWQDVPIVQPTDVLG</sequence>
<keyword evidence="2" id="KW-1185">Reference proteome</keyword>
<accession>A0A7C9VEJ5</accession>
<proteinExistence type="predicted"/>
<reference evidence="1" key="1">
    <citation type="submission" date="2020-02" db="EMBL/GenBank/DDBJ databases">
        <title>Draft genome sequence of Candidatus Afipia apatlaquensis IBT-C3, a potential strain for decolorization of textile dyes.</title>
        <authorList>
            <person name="Sanchez-Reyes A."/>
            <person name="Breton-Deval L."/>
            <person name="Mangelson H."/>
            <person name="Sanchez-Flores A."/>
        </authorList>
    </citation>
    <scope>NUCLEOTIDE SEQUENCE [LARGE SCALE GENOMIC DNA]</scope>
    <source>
        <strain evidence="1">IBT-C3</strain>
    </source>
</reference>
<dbReference type="Proteomes" id="UP000480266">
    <property type="component" value="Unassembled WGS sequence"/>
</dbReference>
<evidence type="ECO:0000313" key="2">
    <source>
        <dbReference type="Proteomes" id="UP000480266"/>
    </source>
</evidence>
<name>A0A7C9VEJ5_9BRAD</name>
<gene>
    <name evidence="1" type="ORF">G4V63_14460</name>
</gene>
<dbReference type="EMBL" id="JAAMRR010000746">
    <property type="protein sequence ID" value="NGX96368.1"/>
    <property type="molecule type" value="Genomic_DNA"/>
</dbReference>
<dbReference type="AlphaFoldDB" id="A0A7C9VEJ5"/>
<comment type="caution">
    <text evidence="1">The sequence shown here is derived from an EMBL/GenBank/DDBJ whole genome shotgun (WGS) entry which is preliminary data.</text>
</comment>
<evidence type="ECO:0000313" key="1">
    <source>
        <dbReference type="EMBL" id="NGX96368.1"/>
    </source>
</evidence>